<feature type="binding site" evidence="5">
    <location>
        <begin position="220"/>
        <end position="227"/>
    </location>
    <ligand>
        <name>ATP</name>
        <dbReference type="ChEBI" id="CHEBI:30616"/>
    </ligand>
</feature>
<proteinExistence type="predicted"/>
<keyword evidence="3 5" id="KW-0347">Helicase</keyword>
<dbReference type="Gene3D" id="3.40.50.300">
    <property type="entry name" value="P-loop containing nucleotide triphosphate hydrolases"/>
    <property type="match status" value="3"/>
</dbReference>
<dbReference type="PROSITE" id="PS51198">
    <property type="entry name" value="UVRD_HELICASE_ATP_BIND"/>
    <property type="match status" value="1"/>
</dbReference>
<dbReference type="InterPro" id="IPR000212">
    <property type="entry name" value="DNA_helicase_UvrD/REP"/>
</dbReference>
<dbReference type="GO" id="GO:0005829">
    <property type="term" value="C:cytosol"/>
    <property type="evidence" value="ECO:0007669"/>
    <property type="project" value="TreeGrafter"/>
</dbReference>
<comment type="caution">
    <text evidence="8">The sequence shown here is derived from an EMBL/GenBank/DDBJ whole genome shotgun (WGS) entry which is preliminary data.</text>
</comment>
<sequence length="731" mass="79165">MISRATGAPGSTSTFDLPDSLGHKTAPELVADDDRHLTAVADCLATSIRSLEDRLAALRRQAGGGGRRAVDRDLEIHQTTDRLQSLRRHRQDLCLGRIVPADGTEPVYIGRIGLTDTGGRQLLVDWRTPMAEPFFAATAARSMGLGSRRRYRWAHGRIVDYWDEAFGERTDGLALDDDSALIASLEAARSPRMRDVLGTIAADQDAIIRAGSHGALIVDGGPGTGKTVVALHRAASLLYADPRLGGNRGQMLVVGPHEPYLAYISDVLPALGEEGVRTCTLRDMVPEGADAVDESDSAVAGLKAHLDPLTTIDAAIRFYQQPPASPTTIDTPWDEVTITPAEWAAAFDAADPSVPHNETREDVWDALVQTVLDKHADIDSGVGQLAAAVSGNTDLRKAFARSWPVLDGPTLVADLWAVPAFLAYCAPALPADRRRILERPEGSPWTDADLPFLDLARRGLGDPDFSRKRRRRETALAAQRAQMDQVVDDLLAAHTYDDGEGLASMLRSEDLREVLMDESGIDEPHRDPLDATFAHIVVDEAQELTDAQWAMLVSRCPTRSLTIVGDRAQARHGFTESWSQRLTRIGLSDITLAGLNVNYRTPEEIMEVAAPVIRAVLPDANIPTSIRRSHIPVTYGHVAELDSTLTGWLADNPEGTACVIVEPEAADAVPTTALPDRVRSLTPEQTKGLEFDLVVLVGPAENAGITAAVDRYVAMTRATARLAVLTLDRIR</sequence>
<dbReference type="GO" id="GO:0016787">
    <property type="term" value="F:hydrolase activity"/>
    <property type="evidence" value="ECO:0007669"/>
    <property type="project" value="UniProtKB-UniRule"/>
</dbReference>
<dbReference type="GO" id="GO:0000725">
    <property type="term" value="P:recombinational repair"/>
    <property type="evidence" value="ECO:0007669"/>
    <property type="project" value="TreeGrafter"/>
</dbReference>
<accession>A0A7K3LW79</accession>
<evidence type="ECO:0000259" key="7">
    <source>
        <dbReference type="PROSITE" id="PS51198"/>
    </source>
</evidence>
<evidence type="ECO:0000256" key="2">
    <source>
        <dbReference type="ARBA" id="ARBA00022801"/>
    </source>
</evidence>
<evidence type="ECO:0000256" key="4">
    <source>
        <dbReference type="ARBA" id="ARBA00022840"/>
    </source>
</evidence>
<evidence type="ECO:0000256" key="5">
    <source>
        <dbReference type="PROSITE-ProRule" id="PRU00560"/>
    </source>
</evidence>
<feature type="domain" description="UvrD-like helicase ATP-binding" evidence="7">
    <location>
        <begin position="199"/>
        <end position="602"/>
    </location>
</feature>
<name>A0A7K3LW79_9ACTN</name>
<evidence type="ECO:0000313" key="9">
    <source>
        <dbReference type="Proteomes" id="UP000466307"/>
    </source>
</evidence>
<gene>
    <name evidence="8" type="ORF">GYA93_23735</name>
</gene>
<dbReference type="InterPro" id="IPR027417">
    <property type="entry name" value="P-loop_NTPase"/>
</dbReference>
<evidence type="ECO:0000256" key="6">
    <source>
        <dbReference type="SAM" id="MobiDB-lite"/>
    </source>
</evidence>
<evidence type="ECO:0000256" key="3">
    <source>
        <dbReference type="ARBA" id="ARBA00022806"/>
    </source>
</evidence>
<dbReference type="PANTHER" id="PTHR11070:SF45">
    <property type="entry name" value="DNA 3'-5' HELICASE"/>
    <property type="match status" value="1"/>
</dbReference>
<keyword evidence="9" id="KW-1185">Reference proteome</keyword>
<keyword evidence="4 5" id="KW-0067">ATP-binding</keyword>
<keyword evidence="2 5" id="KW-0378">Hydrolase</keyword>
<dbReference type="InterPro" id="IPR014016">
    <property type="entry name" value="UvrD-like_ATP-bd"/>
</dbReference>
<dbReference type="PANTHER" id="PTHR11070">
    <property type="entry name" value="UVRD / RECB / PCRA DNA HELICASE FAMILY MEMBER"/>
    <property type="match status" value="1"/>
</dbReference>
<keyword evidence="1 5" id="KW-0547">Nucleotide-binding</keyword>
<dbReference type="GO" id="GO:0043138">
    <property type="term" value="F:3'-5' DNA helicase activity"/>
    <property type="evidence" value="ECO:0007669"/>
    <property type="project" value="TreeGrafter"/>
</dbReference>
<feature type="region of interest" description="Disordered" evidence="6">
    <location>
        <begin position="1"/>
        <end position="21"/>
    </location>
</feature>
<dbReference type="GO" id="GO:0005524">
    <property type="term" value="F:ATP binding"/>
    <property type="evidence" value="ECO:0007669"/>
    <property type="project" value="UniProtKB-UniRule"/>
</dbReference>
<dbReference type="SUPFAM" id="SSF52540">
    <property type="entry name" value="P-loop containing nucleoside triphosphate hydrolases"/>
    <property type="match status" value="1"/>
</dbReference>
<dbReference type="GO" id="GO:0003677">
    <property type="term" value="F:DNA binding"/>
    <property type="evidence" value="ECO:0007669"/>
    <property type="project" value="InterPro"/>
</dbReference>
<dbReference type="AlphaFoldDB" id="A0A7K3LW79"/>
<dbReference type="NCBIfam" id="NF041254">
    <property type="entry name" value="motor_HelR"/>
    <property type="match status" value="1"/>
</dbReference>
<reference evidence="8 9" key="1">
    <citation type="submission" date="2020-01" db="EMBL/GenBank/DDBJ databases">
        <title>Investigation of new actinobacteria for the biodesulphurisation of diesel fuel.</title>
        <authorList>
            <person name="Athi Narayanan S.M."/>
        </authorList>
    </citation>
    <scope>NUCLEOTIDE SEQUENCE [LARGE SCALE GENOMIC DNA]</scope>
    <source>
        <strain evidence="8 9">213E</strain>
    </source>
</reference>
<dbReference type="EMBL" id="JAADZU010000134">
    <property type="protein sequence ID" value="NDK92540.1"/>
    <property type="molecule type" value="Genomic_DNA"/>
</dbReference>
<protein>
    <submittedName>
        <fullName evidence="8">AAA family ATPase</fullName>
    </submittedName>
</protein>
<dbReference type="Proteomes" id="UP000466307">
    <property type="component" value="Unassembled WGS sequence"/>
</dbReference>
<dbReference type="RefSeq" id="WP_059038171.1">
    <property type="nucleotide sequence ID" value="NZ_JAADZU010000134.1"/>
</dbReference>
<evidence type="ECO:0000256" key="1">
    <source>
        <dbReference type="ARBA" id="ARBA00022741"/>
    </source>
</evidence>
<evidence type="ECO:0000313" key="8">
    <source>
        <dbReference type="EMBL" id="NDK92540.1"/>
    </source>
</evidence>
<organism evidence="8 9">
    <name type="scientific">Gordonia desulfuricans</name>
    <dbReference type="NCBI Taxonomy" id="89051"/>
    <lineage>
        <taxon>Bacteria</taxon>
        <taxon>Bacillati</taxon>
        <taxon>Actinomycetota</taxon>
        <taxon>Actinomycetes</taxon>
        <taxon>Mycobacteriales</taxon>
        <taxon>Gordoniaceae</taxon>
        <taxon>Gordonia</taxon>
    </lineage>
</organism>